<keyword evidence="3" id="KW-1185">Reference proteome</keyword>
<dbReference type="PANTHER" id="PTHR12843:SF5">
    <property type="entry name" value="EEF1A LYSINE METHYLTRANSFERASE 2"/>
    <property type="match status" value="1"/>
</dbReference>
<gene>
    <name evidence="2" type="ordered locus">Rmar_0120</name>
</gene>
<dbReference type="Gene3D" id="3.40.50.150">
    <property type="entry name" value="Vaccinia Virus protein VP39"/>
    <property type="match status" value="1"/>
</dbReference>
<dbReference type="GO" id="GO:0008168">
    <property type="term" value="F:methyltransferase activity"/>
    <property type="evidence" value="ECO:0007669"/>
    <property type="project" value="UniProtKB-KW"/>
</dbReference>
<dbReference type="HOGENOM" id="CLU_082414_0_0_10"/>
<keyword evidence="2" id="KW-0489">Methyltransferase</keyword>
<organism evidence="2 3">
    <name type="scientific">Rhodothermus marinus (strain ATCC 43812 / DSM 4252 / R-10)</name>
    <name type="common">Rhodothermus obamensis</name>
    <dbReference type="NCBI Taxonomy" id="518766"/>
    <lineage>
        <taxon>Bacteria</taxon>
        <taxon>Pseudomonadati</taxon>
        <taxon>Rhodothermota</taxon>
        <taxon>Rhodothermia</taxon>
        <taxon>Rhodothermales</taxon>
        <taxon>Rhodothermaceae</taxon>
        <taxon>Rhodothermus</taxon>
    </lineage>
</organism>
<proteinExistence type="predicted"/>
<accession>D0MCR8</accession>
<dbReference type="CDD" id="cd02440">
    <property type="entry name" value="AdoMet_MTases"/>
    <property type="match status" value="1"/>
</dbReference>
<dbReference type="KEGG" id="rmr:Rmar_0120"/>
<name>D0MCR8_RHOM4</name>
<dbReference type="Proteomes" id="UP000002221">
    <property type="component" value="Chromosome"/>
</dbReference>
<dbReference type="OrthoDB" id="9788660at2"/>
<dbReference type="eggNOG" id="COG0500">
    <property type="taxonomic scope" value="Bacteria"/>
</dbReference>
<feature type="domain" description="Methyltransferase" evidence="1">
    <location>
        <begin position="44"/>
        <end position="140"/>
    </location>
</feature>
<dbReference type="STRING" id="518766.Rmar_0120"/>
<sequence length="209" mass="23782">MNRRAHWERIYATQPVERVGWYRPHLDTSLTWIQELNLPRRARILDVGGGASTLVDDLLTLGFEDITVLDLSATALAHARARLGARADRVTWMEADITEAALPEAAYDLWHDRAVFHFLTEPDDRAHYLERLRRALRPGGFLILATFSPEAPPTCSGLPVVRYDLETLVRTIGPGFHLVRHGREHHVTPGGIAQPYLYTCFQRNEEEKP</sequence>
<dbReference type="InterPro" id="IPR041698">
    <property type="entry name" value="Methyltransf_25"/>
</dbReference>
<dbReference type="RefSeq" id="WP_012842640.1">
    <property type="nucleotide sequence ID" value="NC_013501.1"/>
</dbReference>
<evidence type="ECO:0000259" key="1">
    <source>
        <dbReference type="Pfam" id="PF13649"/>
    </source>
</evidence>
<evidence type="ECO:0000313" key="3">
    <source>
        <dbReference type="Proteomes" id="UP000002221"/>
    </source>
</evidence>
<dbReference type="AlphaFoldDB" id="D0MCR8"/>
<dbReference type="SUPFAM" id="SSF53335">
    <property type="entry name" value="S-adenosyl-L-methionine-dependent methyltransferases"/>
    <property type="match status" value="1"/>
</dbReference>
<reference evidence="2 3" key="1">
    <citation type="journal article" date="2009" name="Stand. Genomic Sci.">
        <title>Complete genome sequence of Rhodothermus marinus type strain (R-10).</title>
        <authorList>
            <person name="Nolan M."/>
            <person name="Tindall B.J."/>
            <person name="Pomrenke H."/>
            <person name="Lapidus A."/>
            <person name="Copeland A."/>
            <person name="Glavina Del Rio T."/>
            <person name="Lucas S."/>
            <person name="Chen F."/>
            <person name="Tice H."/>
            <person name="Cheng J.F."/>
            <person name="Saunders E."/>
            <person name="Han C."/>
            <person name="Bruce D."/>
            <person name="Goodwin L."/>
            <person name="Chain P."/>
            <person name="Pitluck S."/>
            <person name="Ovchinikova G."/>
            <person name="Pati A."/>
            <person name="Ivanova N."/>
            <person name="Mavromatis K."/>
            <person name="Chen A."/>
            <person name="Palaniappan K."/>
            <person name="Land M."/>
            <person name="Hauser L."/>
            <person name="Chang Y.J."/>
            <person name="Jeffries C.D."/>
            <person name="Brettin T."/>
            <person name="Goker M."/>
            <person name="Bristow J."/>
            <person name="Eisen J.A."/>
            <person name="Markowitz V."/>
            <person name="Hugenholtz P."/>
            <person name="Kyrpides N.C."/>
            <person name="Klenk H.P."/>
            <person name="Detter J.C."/>
        </authorList>
    </citation>
    <scope>NUCLEOTIDE SEQUENCE [LARGE SCALE GENOMIC DNA]</scope>
    <source>
        <strain evidence="3">ATCC 43812 / DSM 4252 / R-10</strain>
    </source>
</reference>
<dbReference type="Pfam" id="PF13649">
    <property type="entry name" value="Methyltransf_25"/>
    <property type="match status" value="1"/>
</dbReference>
<dbReference type="InterPro" id="IPR029063">
    <property type="entry name" value="SAM-dependent_MTases_sf"/>
</dbReference>
<dbReference type="EMBL" id="CP001807">
    <property type="protein sequence ID" value="ACY47028.1"/>
    <property type="molecule type" value="Genomic_DNA"/>
</dbReference>
<evidence type="ECO:0000313" key="2">
    <source>
        <dbReference type="EMBL" id="ACY47028.1"/>
    </source>
</evidence>
<dbReference type="GO" id="GO:0032259">
    <property type="term" value="P:methylation"/>
    <property type="evidence" value="ECO:0007669"/>
    <property type="project" value="UniProtKB-KW"/>
</dbReference>
<keyword evidence="2" id="KW-0808">Transferase</keyword>
<dbReference type="SMR" id="D0MCR8"/>
<protein>
    <submittedName>
        <fullName evidence="2">Methyltransferase type 12</fullName>
    </submittedName>
</protein>
<dbReference type="PANTHER" id="PTHR12843">
    <property type="entry name" value="PROTEIN-LYSINE N-METHYLTRANSFERASE METTL10"/>
    <property type="match status" value="1"/>
</dbReference>